<dbReference type="Proteomes" id="UP001231189">
    <property type="component" value="Unassembled WGS sequence"/>
</dbReference>
<gene>
    <name evidence="2" type="ORF">QYE76_020668</name>
</gene>
<feature type="compositionally biased region" description="Basic and acidic residues" evidence="1">
    <location>
        <begin position="106"/>
        <end position="123"/>
    </location>
</feature>
<dbReference type="EMBL" id="JAUUTY010000006">
    <property type="protein sequence ID" value="KAK1615151.1"/>
    <property type="molecule type" value="Genomic_DNA"/>
</dbReference>
<feature type="compositionally biased region" description="Basic residues" evidence="1">
    <location>
        <begin position="96"/>
        <end position="105"/>
    </location>
</feature>
<dbReference type="PANTHER" id="PTHR47587:SF2">
    <property type="entry name" value="OS05G0103500 PROTEIN"/>
    <property type="match status" value="1"/>
</dbReference>
<organism evidence="2 3">
    <name type="scientific">Lolium multiflorum</name>
    <name type="common">Italian ryegrass</name>
    <name type="synonym">Lolium perenne subsp. multiflorum</name>
    <dbReference type="NCBI Taxonomy" id="4521"/>
    <lineage>
        <taxon>Eukaryota</taxon>
        <taxon>Viridiplantae</taxon>
        <taxon>Streptophyta</taxon>
        <taxon>Embryophyta</taxon>
        <taxon>Tracheophyta</taxon>
        <taxon>Spermatophyta</taxon>
        <taxon>Magnoliopsida</taxon>
        <taxon>Liliopsida</taxon>
        <taxon>Poales</taxon>
        <taxon>Poaceae</taxon>
        <taxon>BOP clade</taxon>
        <taxon>Pooideae</taxon>
        <taxon>Poodae</taxon>
        <taxon>Poeae</taxon>
        <taxon>Poeae Chloroplast Group 2 (Poeae type)</taxon>
        <taxon>Loliodinae</taxon>
        <taxon>Loliinae</taxon>
        <taxon>Lolium</taxon>
    </lineage>
</organism>
<reference evidence="2" key="1">
    <citation type="submission" date="2023-07" db="EMBL/GenBank/DDBJ databases">
        <title>A chromosome-level genome assembly of Lolium multiflorum.</title>
        <authorList>
            <person name="Chen Y."/>
            <person name="Copetti D."/>
            <person name="Kolliker R."/>
            <person name="Studer B."/>
        </authorList>
    </citation>
    <scope>NUCLEOTIDE SEQUENCE</scope>
    <source>
        <strain evidence="2">02402/16</strain>
        <tissue evidence="2">Leaf</tissue>
    </source>
</reference>
<dbReference type="PANTHER" id="PTHR47587">
    <property type="entry name" value="OS05G0103500 PROTEIN"/>
    <property type="match status" value="1"/>
</dbReference>
<accession>A0AAD8R6D8</accession>
<sequence length="256" mass="28189">MSIFRFRAGPAGPYFFPTPIDPRPNTPSGPFSFSSSAGVRLVAELLSGLHVLPSTVSGPAAPSPLPLEFLSAMGDYKIQISTELINQLARDDEKVKRKVRKPKPKKVVEQRDEPQDNGRELPSEPKISPTHAPGWQLPPPMYLPVTPAPPPPPSPTIQEVEAIRTIVAESEKVLEKLDKQGAGMQQELTRRAKELHDREFKLPYQNPAPCADEKADCRECYVSNAAQDPLKCAEAVRRFEACVRMARHSGGVQAVQ</sequence>
<dbReference type="AlphaFoldDB" id="A0AAD8R6D8"/>
<keyword evidence="3" id="KW-1185">Reference proteome</keyword>
<evidence type="ECO:0000313" key="3">
    <source>
        <dbReference type="Proteomes" id="UP001231189"/>
    </source>
</evidence>
<evidence type="ECO:0000313" key="2">
    <source>
        <dbReference type="EMBL" id="KAK1615151.1"/>
    </source>
</evidence>
<protein>
    <submittedName>
        <fullName evidence="2">Uncharacterized protein</fullName>
    </submittedName>
</protein>
<feature type="compositionally biased region" description="Pro residues" evidence="1">
    <location>
        <begin position="136"/>
        <end position="154"/>
    </location>
</feature>
<name>A0AAD8R6D8_LOLMU</name>
<comment type="caution">
    <text evidence="2">The sequence shown here is derived from an EMBL/GenBank/DDBJ whole genome shotgun (WGS) entry which is preliminary data.</text>
</comment>
<feature type="region of interest" description="Disordered" evidence="1">
    <location>
        <begin position="90"/>
        <end position="154"/>
    </location>
</feature>
<proteinExistence type="predicted"/>
<evidence type="ECO:0000256" key="1">
    <source>
        <dbReference type="SAM" id="MobiDB-lite"/>
    </source>
</evidence>